<dbReference type="PROSITE" id="PS51257">
    <property type="entry name" value="PROKAR_LIPOPROTEIN"/>
    <property type="match status" value="1"/>
</dbReference>
<dbReference type="EMBL" id="GG657754">
    <property type="protein sequence ID" value="EFL29113.1"/>
    <property type="molecule type" value="Genomic_DNA"/>
</dbReference>
<sequence>MRPAAPCPTPASLFVLTCSCSMCLDTITGASAHAPMALPALPGTVPRMAMMTQADGQWLDRALQFAGLTWTYPAYEGLFVRNGWHLPGRDGEPVILEMEIWPPPGEERDEGWHLWIGNHPGCEEEGAEVACAHPGCREDRGVLMPLAYGAFEVTDPSGEPLPLDEVWEFDAFTGWRWRPEATEDDWASAFRAAEELLRARLGEPVSRPPDEELEAERGVVWEYGDSSVTLFEGAELLHYGQYDWICVDVRPRHSVSREGL</sequence>
<dbReference type="Proteomes" id="UP000003963">
    <property type="component" value="Unassembled WGS sequence"/>
</dbReference>
<gene>
    <name evidence="1" type="ORF">SSOG_08828</name>
</gene>
<proteinExistence type="predicted"/>
<accession>D9WHI8</accession>
<dbReference type="HOGENOM" id="CLU_1069265_0_0_11"/>
<organism evidence="1 2">
    <name type="scientific">Streptomyces himastatinicus ATCC 53653</name>
    <dbReference type="NCBI Taxonomy" id="457427"/>
    <lineage>
        <taxon>Bacteria</taxon>
        <taxon>Bacillati</taxon>
        <taxon>Actinomycetota</taxon>
        <taxon>Actinomycetes</taxon>
        <taxon>Kitasatosporales</taxon>
        <taxon>Streptomycetaceae</taxon>
        <taxon>Streptomyces</taxon>
        <taxon>Streptomyces violaceusniger group</taxon>
    </lineage>
</organism>
<reference evidence="1 2" key="1">
    <citation type="submission" date="2009-02" db="EMBL/GenBank/DDBJ databases">
        <title>Annotation of Streptomyces hygroscopicus strain ATCC 53653.</title>
        <authorList>
            <consortium name="The Broad Institute Genome Sequencing Platform"/>
            <consortium name="Broad Institute Microbial Sequencing Center"/>
            <person name="Fischbach M."/>
            <person name="Godfrey P."/>
            <person name="Ward D."/>
            <person name="Young S."/>
            <person name="Zeng Q."/>
            <person name="Koehrsen M."/>
            <person name="Alvarado L."/>
            <person name="Berlin A.M."/>
            <person name="Bochicchio J."/>
            <person name="Borenstein D."/>
            <person name="Chapman S.B."/>
            <person name="Chen Z."/>
            <person name="Engels R."/>
            <person name="Freedman E."/>
            <person name="Gellesch M."/>
            <person name="Goldberg J."/>
            <person name="Griggs A."/>
            <person name="Gujja S."/>
            <person name="Heilman E.R."/>
            <person name="Heiman D.I."/>
            <person name="Hepburn T.A."/>
            <person name="Howarth C."/>
            <person name="Jen D."/>
            <person name="Larson L."/>
            <person name="Lewis B."/>
            <person name="Mehta T."/>
            <person name="Park D."/>
            <person name="Pearson M."/>
            <person name="Richards J."/>
            <person name="Roberts A."/>
            <person name="Saif S."/>
            <person name="Shea T.D."/>
            <person name="Shenoy N."/>
            <person name="Sisk P."/>
            <person name="Stolte C."/>
            <person name="Sykes S.N."/>
            <person name="Thomson T."/>
            <person name="Walk T."/>
            <person name="White J."/>
            <person name="Yandava C."/>
            <person name="Straight P."/>
            <person name="Clardy J."/>
            <person name="Hung D."/>
            <person name="Kolter R."/>
            <person name="Mekalanos J."/>
            <person name="Walker S."/>
            <person name="Walsh C.T."/>
            <person name="Wieland-Brown L.C."/>
            <person name="Haas B."/>
            <person name="Nusbaum C."/>
            <person name="Birren B."/>
        </authorList>
    </citation>
    <scope>NUCLEOTIDE SEQUENCE [LARGE SCALE GENOMIC DNA]</scope>
    <source>
        <strain evidence="1 2">ATCC 53653</strain>
    </source>
</reference>
<dbReference type="STRING" id="457427.SSOG_08828"/>
<evidence type="ECO:0000313" key="1">
    <source>
        <dbReference type="EMBL" id="EFL29113.1"/>
    </source>
</evidence>
<keyword evidence="2" id="KW-1185">Reference proteome</keyword>
<protein>
    <submittedName>
        <fullName evidence="1">Uncharacterized protein</fullName>
    </submittedName>
</protein>
<name>D9WHI8_9ACTN</name>
<dbReference type="AlphaFoldDB" id="D9WHI8"/>
<evidence type="ECO:0000313" key="2">
    <source>
        <dbReference type="Proteomes" id="UP000003963"/>
    </source>
</evidence>